<evidence type="ECO:0000313" key="2">
    <source>
        <dbReference type="Proteomes" id="UP000525389"/>
    </source>
</evidence>
<accession>A0A7W8LQI4</accession>
<name>A0A7W8LQI4_9DEIO</name>
<dbReference type="Proteomes" id="UP000525389">
    <property type="component" value="Unassembled WGS sequence"/>
</dbReference>
<gene>
    <name evidence="1" type="ORF">HNQ09_002078</name>
</gene>
<comment type="caution">
    <text evidence="1">The sequence shown here is derived from an EMBL/GenBank/DDBJ whole genome shotgun (WGS) entry which is preliminary data.</text>
</comment>
<proteinExistence type="predicted"/>
<evidence type="ECO:0000313" key="1">
    <source>
        <dbReference type="EMBL" id="MBB5234635.1"/>
    </source>
</evidence>
<dbReference type="AlphaFoldDB" id="A0A7W8LQI4"/>
<keyword evidence="2" id="KW-1185">Reference proteome</keyword>
<dbReference type="Pfam" id="PF06897">
    <property type="entry name" value="DUF1269"/>
    <property type="match status" value="1"/>
</dbReference>
<dbReference type="RefSeq" id="WP_184028733.1">
    <property type="nucleotide sequence ID" value="NZ_JACHFN010000007.1"/>
</dbReference>
<dbReference type="InterPro" id="IPR009200">
    <property type="entry name" value="DUF1269_membrane"/>
</dbReference>
<sequence length="169" mass="17770">MADARPFRYQATFQDPGQAKDDFAAVSALHRTGLLGTYGAALITRDPGSGEVWLSTRALPAERSAVLGAVLGLLLGRLLRASLLLSAAAGALAGGVTGHLRAGLPRRELQALAATLAPGESAVVVVGESRLEEALRQAGERAARRLARRREEVRQINRQGEEAAQRTGA</sequence>
<dbReference type="EMBL" id="JACHFN010000007">
    <property type="protein sequence ID" value="MBB5234635.1"/>
    <property type="molecule type" value="Genomic_DNA"/>
</dbReference>
<protein>
    <submittedName>
        <fullName evidence="1">Putative membrane protein</fullName>
    </submittedName>
</protein>
<reference evidence="1 2" key="1">
    <citation type="submission" date="2020-08" db="EMBL/GenBank/DDBJ databases">
        <title>Genomic Encyclopedia of Type Strains, Phase IV (KMG-IV): sequencing the most valuable type-strain genomes for metagenomic binning, comparative biology and taxonomic classification.</title>
        <authorList>
            <person name="Goeker M."/>
        </authorList>
    </citation>
    <scope>NUCLEOTIDE SEQUENCE [LARGE SCALE GENOMIC DNA]</scope>
    <source>
        <strain evidence="1 2">DSM 101791</strain>
    </source>
</reference>
<organism evidence="1 2">
    <name type="scientific">Deinococcus budaensis</name>
    <dbReference type="NCBI Taxonomy" id="1665626"/>
    <lineage>
        <taxon>Bacteria</taxon>
        <taxon>Thermotogati</taxon>
        <taxon>Deinococcota</taxon>
        <taxon>Deinococci</taxon>
        <taxon>Deinococcales</taxon>
        <taxon>Deinococcaceae</taxon>
        <taxon>Deinococcus</taxon>
    </lineage>
</organism>